<dbReference type="PANTHER" id="PTHR23151:SF90">
    <property type="entry name" value="DIHYDROLIPOYLLYSINE-RESIDUE ACETYLTRANSFERASE COMPONENT OF PYRUVATE DEHYDROGENASE COMPLEX, MITOCHONDRIAL-RELATED"/>
    <property type="match status" value="1"/>
</dbReference>
<dbReference type="Pfam" id="PF00198">
    <property type="entry name" value="2-oxoacid_dh"/>
    <property type="match status" value="1"/>
</dbReference>
<keyword evidence="4 8" id="KW-0808">Transferase</keyword>
<comment type="similarity">
    <text evidence="2 4">Belongs to the 2-oxoacid dehydrogenase family.</text>
</comment>
<dbReference type="InterPro" id="IPR004167">
    <property type="entry name" value="PSBD"/>
</dbReference>
<evidence type="ECO:0000259" key="6">
    <source>
        <dbReference type="PROSITE" id="PS50968"/>
    </source>
</evidence>
<dbReference type="PROSITE" id="PS50968">
    <property type="entry name" value="BIOTINYL_LIPOYL"/>
    <property type="match status" value="1"/>
</dbReference>
<evidence type="ECO:0000259" key="7">
    <source>
        <dbReference type="PROSITE" id="PS51826"/>
    </source>
</evidence>
<evidence type="ECO:0000256" key="3">
    <source>
        <dbReference type="ARBA" id="ARBA00022823"/>
    </source>
</evidence>
<dbReference type="PROSITE" id="PS51826">
    <property type="entry name" value="PSBD"/>
    <property type="match status" value="1"/>
</dbReference>
<dbReference type="GO" id="GO:0045254">
    <property type="term" value="C:pyruvate dehydrogenase complex"/>
    <property type="evidence" value="ECO:0007669"/>
    <property type="project" value="InterPro"/>
</dbReference>
<dbReference type="Pfam" id="PF00364">
    <property type="entry name" value="Biotin_lipoyl"/>
    <property type="match status" value="1"/>
</dbReference>
<evidence type="ECO:0000313" key="8">
    <source>
        <dbReference type="EMBL" id="SEF10695.1"/>
    </source>
</evidence>
<dbReference type="Gene3D" id="3.30.559.10">
    <property type="entry name" value="Chloramphenicol acetyltransferase-like domain"/>
    <property type="match status" value="1"/>
</dbReference>
<dbReference type="InterPro" id="IPR000089">
    <property type="entry name" value="Biotin_lipoyl"/>
</dbReference>
<dbReference type="GO" id="GO:0006086">
    <property type="term" value="P:pyruvate decarboxylation to acetyl-CoA"/>
    <property type="evidence" value="ECO:0007669"/>
    <property type="project" value="InterPro"/>
</dbReference>
<reference evidence="8 9" key="1">
    <citation type="submission" date="2016-10" db="EMBL/GenBank/DDBJ databases">
        <authorList>
            <person name="de Groot N.N."/>
        </authorList>
    </citation>
    <scope>NUCLEOTIDE SEQUENCE [LARGE SCALE GENOMIC DNA]</scope>
    <source>
        <strain evidence="8 9">DSM 22274</strain>
    </source>
</reference>
<dbReference type="RefSeq" id="WP_083361011.1">
    <property type="nucleotide sequence ID" value="NZ_FNTV01000002.1"/>
</dbReference>
<name>A0A1H5P9X1_9MICC</name>
<accession>A0A1H5P9X1</accession>
<dbReference type="CDD" id="cd06849">
    <property type="entry name" value="lipoyl_domain"/>
    <property type="match status" value="1"/>
</dbReference>
<dbReference type="SUPFAM" id="SSF47005">
    <property type="entry name" value="Peripheral subunit-binding domain of 2-oxo acid dehydrogenase complex"/>
    <property type="match status" value="1"/>
</dbReference>
<dbReference type="InterPro" id="IPR036625">
    <property type="entry name" value="E3-bd_dom_sf"/>
</dbReference>
<dbReference type="Gene3D" id="2.40.50.100">
    <property type="match status" value="1"/>
</dbReference>
<evidence type="ECO:0000256" key="5">
    <source>
        <dbReference type="SAM" id="MobiDB-lite"/>
    </source>
</evidence>
<gene>
    <name evidence="8" type="ORF">SAMN04489740_4020</name>
</gene>
<dbReference type="InterPro" id="IPR023213">
    <property type="entry name" value="CAT-like_dom_sf"/>
</dbReference>
<dbReference type="AlphaFoldDB" id="A0A1H5P9X1"/>
<dbReference type="SUPFAM" id="SSF51230">
    <property type="entry name" value="Single hybrid motif"/>
    <property type="match status" value="1"/>
</dbReference>
<proteinExistence type="inferred from homology"/>
<dbReference type="InterPro" id="IPR011053">
    <property type="entry name" value="Single_hybrid_motif"/>
</dbReference>
<dbReference type="InterPro" id="IPR001078">
    <property type="entry name" value="2-oxoacid_DH_actylTfrase"/>
</dbReference>
<dbReference type="SUPFAM" id="SSF52777">
    <property type="entry name" value="CoA-dependent acyltransferases"/>
    <property type="match status" value="1"/>
</dbReference>
<feature type="domain" description="Lipoyl-binding" evidence="6">
    <location>
        <begin position="1"/>
        <end position="76"/>
    </location>
</feature>
<dbReference type="EMBL" id="FNTV01000002">
    <property type="protein sequence ID" value="SEF10695.1"/>
    <property type="molecule type" value="Genomic_DNA"/>
</dbReference>
<dbReference type="Pfam" id="PF02817">
    <property type="entry name" value="E3_binding"/>
    <property type="match status" value="1"/>
</dbReference>
<dbReference type="Gene3D" id="4.10.320.10">
    <property type="entry name" value="E3-binding domain"/>
    <property type="match status" value="1"/>
</dbReference>
<dbReference type="PANTHER" id="PTHR23151">
    <property type="entry name" value="DIHYDROLIPOAMIDE ACETYL/SUCCINYL-TRANSFERASE-RELATED"/>
    <property type="match status" value="1"/>
</dbReference>
<comment type="cofactor">
    <cofactor evidence="1 4">
        <name>(R)-lipoate</name>
        <dbReference type="ChEBI" id="CHEBI:83088"/>
    </cofactor>
</comment>
<evidence type="ECO:0000313" key="9">
    <source>
        <dbReference type="Proteomes" id="UP000182725"/>
    </source>
</evidence>
<sequence length="431" mass="45136">MIEIQMPRLSDTMEEGVINAWLKKPGELVKIGDILVEIETDKAVMEQEAYEAGIFHAVLVQEGKSAPIGAAIALLDDGKDNAPAPVQAVPSTPKAVSGLELATSATPARNEEPTPGLKETPVLAARAFSSPLARREAKERRISIGLLTGTGPGGRIVRSDVISAAQIQPPAAPSDGDEATHDAVKTSAGDSKAGSDMLRASAITPFTSVRKVISSRLSESSRTIPHFSLTSVADVEELVQLREKINAQRQAMGRSKISMNDFIVRASALALLEHPGINASYSPENGGQKLLHGRINIGVAMAVEAGLVVPVLLDAAHKPASQLGTETKSLAAAAQERKLSPAQLSGGTFTVSNLGMYGVESFTAIINAPEGAILAIGRSAPEAVIRAGKIVIRHQLRLTLSADHRIIDGADGAAFLQTLVTLLGQPLNIVS</sequence>
<dbReference type="InterPro" id="IPR045257">
    <property type="entry name" value="E2/Pdx1"/>
</dbReference>
<dbReference type="Proteomes" id="UP000182725">
    <property type="component" value="Unassembled WGS sequence"/>
</dbReference>
<dbReference type="EC" id="2.3.1.-" evidence="4"/>
<organism evidence="8 9">
    <name type="scientific">Arthrobacter alpinus</name>
    <dbReference type="NCBI Taxonomy" id="656366"/>
    <lineage>
        <taxon>Bacteria</taxon>
        <taxon>Bacillati</taxon>
        <taxon>Actinomycetota</taxon>
        <taxon>Actinomycetes</taxon>
        <taxon>Micrococcales</taxon>
        <taxon>Micrococcaceae</taxon>
        <taxon>Arthrobacter</taxon>
    </lineage>
</organism>
<protein>
    <recommendedName>
        <fullName evidence="4">Dihydrolipoamide acetyltransferase component of pyruvate dehydrogenase complex</fullName>
        <ecNumber evidence="4">2.3.1.-</ecNumber>
    </recommendedName>
</protein>
<evidence type="ECO:0000256" key="2">
    <source>
        <dbReference type="ARBA" id="ARBA00007317"/>
    </source>
</evidence>
<evidence type="ECO:0000256" key="1">
    <source>
        <dbReference type="ARBA" id="ARBA00001938"/>
    </source>
</evidence>
<evidence type="ECO:0000256" key="4">
    <source>
        <dbReference type="RuleBase" id="RU003423"/>
    </source>
</evidence>
<dbReference type="GO" id="GO:0016746">
    <property type="term" value="F:acyltransferase activity"/>
    <property type="evidence" value="ECO:0007669"/>
    <property type="project" value="UniProtKB-KW"/>
</dbReference>
<keyword evidence="8" id="KW-0670">Pyruvate</keyword>
<keyword evidence="3 4" id="KW-0450">Lipoyl</keyword>
<feature type="domain" description="Peripheral subunit-binding (PSBD)" evidence="7">
    <location>
        <begin position="128"/>
        <end position="165"/>
    </location>
</feature>
<keyword evidence="4" id="KW-0012">Acyltransferase</keyword>
<feature type="region of interest" description="Disordered" evidence="5">
    <location>
        <begin position="168"/>
        <end position="193"/>
    </location>
</feature>